<dbReference type="InterPro" id="IPR006143">
    <property type="entry name" value="RND_pump_MFP"/>
</dbReference>
<evidence type="ECO:0000313" key="9">
    <source>
        <dbReference type="EMBL" id="QBH12056.1"/>
    </source>
</evidence>
<feature type="region of interest" description="Disordered" evidence="4">
    <location>
        <begin position="395"/>
        <end position="436"/>
    </location>
</feature>
<dbReference type="Gene3D" id="2.40.30.170">
    <property type="match status" value="1"/>
</dbReference>
<evidence type="ECO:0000256" key="3">
    <source>
        <dbReference type="SAM" id="Coils"/>
    </source>
</evidence>
<feature type="domain" description="Multidrug resistance protein MdtA-like beta-barrel" evidence="7">
    <location>
        <begin position="222"/>
        <end position="312"/>
    </location>
</feature>
<evidence type="ECO:0000313" key="11">
    <source>
        <dbReference type="Proteomes" id="UP000248798"/>
    </source>
</evidence>
<evidence type="ECO:0000313" key="10">
    <source>
        <dbReference type="EMBL" id="RAM00102.1"/>
    </source>
</evidence>
<dbReference type="GO" id="GO:0046677">
    <property type="term" value="P:response to antibiotic"/>
    <property type="evidence" value="ECO:0007669"/>
    <property type="project" value="TreeGrafter"/>
</dbReference>
<dbReference type="Pfam" id="PF25917">
    <property type="entry name" value="BSH_RND"/>
    <property type="match status" value="1"/>
</dbReference>
<feature type="domain" description="Multidrug resistance protein MdtA-like barrel-sandwich hybrid" evidence="6">
    <location>
        <begin position="76"/>
        <end position="217"/>
    </location>
</feature>
<reference evidence="10 11" key="1">
    <citation type="submission" date="2018-06" db="EMBL/GenBank/DDBJ databases">
        <title>Complete Genome Sequence of Desulfobacter hydrogenophilus (DSM3380).</title>
        <authorList>
            <person name="Marietou A."/>
            <person name="Schreiber L."/>
            <person name="Marshall I."/>
            <person name="Jorgensen B."/>
        </authorList>
    </citation>
    <scope>NUCLEOTIDE SEQUENCE [LARGE SCALE GENOMIC DNA]</scope>
    <source>
        <strain evidence="10 11">DSM 3380</strain>
    </source>
</reference>
<comment type="similarity">
    <text evidence="2">Belongs to the membrane fusion protein (MFP) (TC 8.A.1) family.</text>
</comment>
<evidence type="ECO:0000256" key="1">
    <source>
        <dbReference type="ARBA" id="ARBA00004196"/>
    </source>
</evidence>
<feature type="domain" description="Multidrug resistance protein MdtA-like C-terminal permuted SH3" evidence="8">
    <location>
        <begin position="318"/>
        <end position="377"/>
    </location>
</feature>
<feature type="coiled-coil region" evidence="3">
    <location>
        <begin position="113"/>
        <end position="181"/>
    </location>
</feature>
<dbReference type="PROSITE" id="PS51257">
    <property type="entry name" value="PROKAR_LIPOPROTEIN"/>
    <property type="match status" value="1"/>
</dbReference>
<evidence type="ECO:0000256" key="2">
    <source>
        <dbReference type="ARBA" id="ARBA00009477"/>
    </source>
</evidence>
<dbReference type="AlphaFoldDB" id="A0A328F9M8"/>
<dbReference type="Pfam" id="PF25876">
    <property type="entry name" value="HH_MFP_RND"/>
    <property type="match status" value="1"/>
</dbReference>
<dbReference type="EMBL" id="QLNI01000065">
    <property type="protein sequence ID" value="RAM00102.1"/>
    <property type="molecule type" value="Genomic_DNA"/>
</dbReference>
<dbReference type="GO" id="GO:0022857">
    <property type="term" value="F:transmembrane transporter activity"/>
    <property type="evidence" value="ECO:0007669"/>
    <property type="project" value="InterPro"/>
</dbReference>
<dbReference type="Proteomes" id="UP000248798">
    <property type="component" value="Unassembled WGS sequence"/>
</dbReference>
<dbReference type="GO" id="GO:0005886">
    <property type="term" value="C:plasma membrane"/>
    <property type="evidence" value="ECO:0007669"/>
    <property type="project" value="UniProtKB-SubCell"/>
</dbReference>
<evidence type="ECO:0000256" key="4">
    <source>
        <dbReference type="SAM" id="MobiDB-lite"/>
    </source>
</evidence>
<dbReference type="OrthoDB" id="9772050at2"/>
<sequence>MKIFFWGAGFCLFLLSGCGDEGSQWSQNKQGSALAQQEEQQKPRLQSAKKVGIITVRPQQIAISNELPGRVRASMTAEIRPQVSGIIQERLFQEGSFVEKGQQLYQIDPARYEADYQRAKANLHNALAELENAQVLQKRYQHLIQAHAVSQQEFDNATARVKQARAAVSLAEAEVKTAKINLDYTKVYSPISGYIGPSAVTRGALATAQQEMALATVRQLDPVYVDLSQSAAQTQQLQECLMTSRINADISEKFEVTLFLETTGEIYPQKGNLEATDLAVDENTGTIKLRSVLANPEGLLLPGMFVRATIERTDAPQSIIIPQKSVSIQPDGTKVVWVVGFDNTASKRQVRTGSSYKNNWVILNGLESGDKVIVEGAMMLKDGMKLEPRELDIHQLQGGQALSPGSMDKRTSPPEQPLKQPPRTEPQKQLSLQEES</sequence>
<dbReference type="InterPro" id="IPR058624">
    <property type="entry name" value="MdtA-like_HH"/>
</dbReference>
<dbReference type="FunFam" id="2.40.420.20:FF:000001">
    <property type="entry name" value="Efflux RND transporter periplasmic adaptor subunit"/>
    <property type="match status" value="1"/>
</dbReference>
<gene>
    <name evidence="10" type="ORF">DO021_20910</name>
    <name evidence="9" type="ORF">EYB58_03445</name>
</gene>
<dbReference type="RefSeq" id="WP_111960288.1">
    <property type="nucleotide sequence ID" value="NZ_CP036313.1"/>
</dbReference>
<protein>
    <submittedName>
        <fullName evidence="10">Efflux RND transporter periplasmic adaptor subunit</fullName>
    </submittedName>
</protein>
<dbReference type="InterPro" id="IPR058627">
    <property type="entry name" value="MdtA-like_C"/>
</dbReference>
<dbReference type="Gene3D" id="1.10.287.470">
    <property type="entry name" value="Helix hairpin bin"/>
    <property type="match status" value="1"/>
</dbReference>
<dbReference type="NCBIfam" id="TIGR01730">
    <property type="entry name" value="RND_mfp"/>
    <property type="match status" value="1"/>
</dbReference>
<accession>A0A328F9M8</accession>
<dbReference type="Pfam" id="PF25944">
    <property type="entry name" value="Beta-barrel_RND"/>
    <property type="match status" value="1"/>
</dbReference>
<feature type="compositionally biased region" description="Pro residues" evidence="4">
    <location>
        <begin position="414"/>
        <end position="424"/>
    </location>
</feature>
<dbReference type="Proteomes" id="UP000293902">
    <property type="component" value="Chromosome"/>
</dbReference>
<feature type="compositionally biased region" description="Polar residues" evidence="4">
    <location>
        <begin position="427"/>
        <end position="436"/>
    </location>
</feature>
<evidence type="ECO:0000313" key="12">
    <source>
        <dbReference type="Proteomes" id="UP000293902"/>
    </source>
</evidence>
<evidence type="ECO:0000259" key="8">
    <source>
        <dbReference type="Pfam" id="PF25967"/>
    </source>
</evidence>
<dbReference type="Gene3D" id="2.40.50.100">
    <property type="match status" value="1"/>
</dbReference>
<dbReference type="InterPro" id="IPR058625">
    <property type="entry name" value="MdtA-like_BSH"/>
</dbReference>
<name>A0A328F9M8_9BACT</name>
<evidence type="ECO:0000259" key="5">
    <source>
        <dbReference type="Pfam" id="PF25876"/>
    </source>
</evidence>
<dbReference type="Pfam" id="PF25967">
    <property type="entry name" value="RND-MFP_C"/>
    <property type="match status" value="1"/>
</dbReference>
<evidence type="ECO:0000259" key="7">
    <source>
        <dbReference type="Pfam" id="PF25944"/>
    </source>
</evidence>
<keyword evidence="3" id="KW-0175">Coiled coil</keyword>
<dbReference type="Gene3D" id="2.40.420.20">
    <property type="match status" value="1"/>
</dbReference>
<feature type="domain" description="Multidrug resistance protein MdtA-like alpha-helical hairpin" evidence="5">
    <location>
        <begin position="116"/>
        <end position="185"/>
    </location>
</feature>
<dbReference type="InterPro" id="IPR058626">
    <property type="entry name" value="MdtA-like_b-barrel"/>
</dbReference>
<dbReference type="PANTHER" id="PTHR30158:SF3">
    <property type="entry name" value="MULTIDRUG EFFLUX PUMP SUBUNIT ACRA-RELATED"/>
    <property type="match status" value="1"/>
</dbReference>
<dbReference type="EMBL" id="CP036313">
    <property type="protein sequence ID" value="QBH12056.1"/>
    <property type="molecule type" value="Genomic_DNA"/>
</dbReference>
<dbReference type="PANTHER" id="PTHR30158">
    <property type="entry name" value="ACRA/E-RELATED COMPONENT OF DRUG EFFLUX TRANSPORTER"/>
    <property type="match status" value="1"/>
</dbReference>
<organism evidence="10 11">
    <name type="scientific">Desulfobacter hydrogenophilus</name>
    <dbReference type="NCBI Taxonomy" id="2291"/>
    <lineage>
        <taxon>Bacteria</taxon>
        <taxon>Pseudomonadati</taxon>
        <taxon>Thermodesulfobacteriota</taxon>
        <taxon>Desulfobacteria</taxon>
        <taxon>Desulfobacterales</taxon>
        <taxon>Desulfobacteraceae</taxon>
        <taxon>Desulfobacter</taxon>
    </lineage>
</organism>
<reference evidence="9 12" key="2">
    <citation type="submission" date="2019-02" db="EMBL/GenBank/DDBJ databases">
        <title>Complete genome sequence of Desulfobacter hydrogenophilus AcRS1.</title>
        <authorList>
            <person name="Marietou A."/>
            <person name="Lund M.B."/>
            <person name="Marshall I.P.G."/>
            <person name="Schreiber L."/>
            <person name="Jorgensen B."/>
        </authorList>
    </citation>
    <scope>NUCLEOTIDE SEQUENCE [LARGE SCALE GENOMIC DNA]</scope>
    <source>
        <strain evidence="9 12">AcRS1</strain>
    </source>
</reference>
<dbReference type="SUPFAM" id="SSF111369">
    <property type="entry name" value="HlyD-like secretion proteins"/>
    <property type="match status" value="1"/>
</dbReference>
<evidence type="ECO:0000259" key="6">
    <source>
        <dbReference type="Pfam" id="PF25917"/>
    </source>
</evidence>
<keyword evidence="12" id="KW-1185">Reference proteome</keyword>
<proteinExistence type="inferred from homology"/>
<comment type="subcellular location">
    <subcellularLocation>
        <location evidence="1">Cell envelope</location>
    </subcellularLocation>
</comment>